<name>A0A225VPX3_9STRA</name>
<proteinExistence type="predicted"/>
<protein>
    <submittedName>
        <fullName evidence="1">Uncharacterized protein</fullName>
    </submittedName>
</protein>
<dbReference type="EMBL" id="NBNE01003501">
    <property type="protein sequence ID" value="OWZ07536.1"/>
    <property type="molecule type" value="Genomic_DNA"/>
</dbReference>
<dbReference type="Proteomes" id="UP000198211">
    <property type="component" value="Unassembled WGS sequence"/>
</dbReference>
<comment type="caution">
    <text evidence="1">The sequence shown here is derived from an EMBL/GenBank/DDBJ whole genome shotgun (WGS) entry which is preliminary data.</text>
</comment>
<dbReference type="AlphaFoldDB" id="A0A225VPX3"/>
<evidence type="ECO:0000313" key="1">
    <source>
        <dbReference type="EMBL" id="OWZ07536.1"/>
    </source>
</evidence>
<feature type="non-terminal residue" evidence="1">
    <location>
        <position position="1"/>
    </location>
</feature>
<dbReference type="STRING" id="4795.A0A225VPX3"/>
<evidence type="ECO:0000313" key="2">
    <source>
        <dbReference type="Proteomes" id="UP000198211"/>
    </source>
</evidence>
<organism evidence="1 2">
    <name type="scientific">Phytophthora megakarya</name>
    <dbReference type="NCBI Taxonomy" id="4795"/>
    <lineage>
        <taxon>Eukaryota</taxon>
        <taxon>Sar</taxon>
        <taxon>Stramenopiles</taxon>
        <taxon>Oomycota</taxon>
        <taxon>Peronosporomycetes</taxon>
        <taxon>Peronosporales</taxon>
        <taxon>Peronosporaceae</taxon>
        <taxon>Phytophthora</taxon>
    </lineage>
</organism>
<sequence>LVGEGVEPYQRTYICTHGWKQRKFCGEGRRPRQYIRLTDCPFRFAVQWNVSKNILQVKRGNFMHNHPVSSRAFAYPLSRGIDSDIVTARVEGMLAVGSERSRIYDYLLEHDQNVLRVDVANMVRSRSASIVGDDDVEAAAHELVVFAFADNENISSVADTGVAFLGVAGHSHRYVQVRWSTEGHHHDKEDT</sequence>
<gene>
    <name evidence="1" type="ORF">PHMEG_00020058</name>
</gene>
<keyword evidence="2" id="KW-1185">Reference proteome</keyword>
<accession>A0A225VPX3</accession>
<reference evidence="2" key="1">
    <citation type="submission" date="2017-03" db="EMBL/GenBank/DDBJ databases">
        <title>Phytopthora megakarya and P. palmivora, two closely related causual agents of cacao black pod achieved similar genome size and gene model numbers by different mechanisms.</title>
        <authorList>
            <person name="Ali S."/>
            <person name="Shao J."/>
            <person name="Larry D.J."/>
            <person name="Kronmiller B."/>
            <person name="Shen D."/>
            <person name="Strem M.D."/>
            <person name="Melnick R.L."/>
            <person name="Guiltinan M.J."/>
            <person name="Tyler B.M."/>
            <person name="Meinhardt L.W."/>
            <person name="Bailey B.A."/>
        </authorList>
    </citation>
    <scope>NUCLEOTIDE SEQUENCE [LARGE SCALE GENOMIC DNA]</scope>
    <source>
        <strain evidence="2">zdho120</strain>
    </source>
</reference>
<dbReference type="OrthoDB" id="124789at2759"/>